<dbReference type="PANTHER" id="PTHR43133:SF51">
    <property type="entry name" value="RNA POLYMERASE SIGMA FACTOR"/>
    <property type="match status" value="1"/>
</dbReference>
<comment type="caution">
    <text evidence="7">The sequence shown here is derived from an EMBL/GenBank/DDBJ whole genome shotgun (WGS) entry which is preliminary data.</text>
</comment>
<dbReference type="SUPFAM" id="SSF88946">
    <property type="entry name" value="Sigma2 domain of RNA polymerase sigma factors"/>
    <property type="match status" value="1"/>
</dbReference>
<comment type="similarity">
    <text evidence="1">Belongs to the sigma-70 factor family. ECF subfamily.</text>
</comment>
<organism evidence="7 8">
    <name type="scientific">Pedosphaera parvula (strain Ellin514)</name>
    <dbReference type="NCBI Taxonomy" id="320771"/>
    <lineage>
        <taxon>Bacteria</taxon>
        <taxon>Pseudomonadati</taxon>
        <taxon>Verrucomicrobiota</taxon>
        <taxon>Pedosphaerae</taxon>
        <taxon>Pedosphaerales</taxon>
        <taxon>Pedosphaeraceae</taxon>
        <taxon>Pedosphaera</taxon>
    </lineage>
</organism>
<evidence type="ECO:0000256" key="1">
    <source>
        <dbReference type="ARBA" id="ARBA00010641"/>
    </source>
</evidence>
<dbReference type="STRING" id="320771.Cflav_PD2021"/>
<dbReference type="OrthoDB" id="9784984at2"/>
<dbReference type="InterPro" id="IPR007627">
    <property type="entry name" value="RNA_pol_sigma70_r2"/>
</dbReference>
<dbReference type="Gene3D" id="1.10.10.10">
    <property type="entry name" value="Winged helix-like DNA-binding domain superfamily/Winged helix DNA-binding domain"/>
    <property type="match status" value="1"/>
</dbReference>
<keyword evidence="2" id="KW-0805">Transcription regulation</keyword>
<dbReference type="SUPFAM" id="SSF88659">
    <property type="entry name" value="Sigma3 and sigma4 domains of RNA polymerase sigma factors"/>
    <property type="match status" value="1"/>
</dbReference>
<dbReference type="PANTHER" id="PTHR43133">
    <property type="entry name" value="RNA POLYMERASE ECF-TYPE SIGMA FACTO"/>
    <property type="match status" value="1"/>
</dbReference>
<dbReference type="Pfam" id="PF08281">
    <property type="entry name" value="Sigma70_r4_2"/>
    <property type="match status" value="1"/>
</dbReference>
<dbReference type="GO" id="GO:0016987">
    <property type="term" value="F:sigma factor activity"/>
    <property type="evidence" value="ECO:0007669"/>
    <property type="project" value="UniProtKB-KW"/>
</dbReference>
<reference evidence="7 8" key="1">
    <citation type="journal article" date="2011" name="J. Bacteriol.">
        <title>Genome sequence of 'Pedosphaera parvula' Ellin514, an aerobic Verrucomicrobial isolate from pasture soil.</title>
        <authorList>
            <person name="Kant R."/>
            <person name="van Passel M.W."/>
            <person name="Sangwan P."/>
            <person name="Palva A."/>
            <person name="Lucas S."/>
            <person name="Copeland A."/>
            <person name="Lapidus A."/>
            <person name="Glavina Del Rio T."/>
            <person name="Dalin E."/>
            <person name="Tice H."/>
            <person name="Bruce D."/>
            <person name="Goodwin L."/>
            <person name="Pitluck S."/>
            <person name="Chertkov O."/>
            <person name="Larimer F.W."/>
            <person name="Land M.L."/>
            <person name="Hauser L."/>
            <person name="Brettin T.S."/>
            <person name="Detter J.C."/>
            <person name="Han S."/>
            <person name="de Vos W.M."/>
            <person name="Janssen P.H."/>
            <person name="Smidt H."/>
        </authorList>
    </citation>
    <scope>NUCLEOTIDE SEQUENCE [LARGE SCALE GENOMIC DNA]</scope>
    <source>
        <strain evidence="7 8">Ellin514</strain>
    </source>
</reference>
<dbReference type="RefSeq" id="WP_007416969.1">
    <property type="nucleotide sequence ID" value="NZ_ABOX02000034.1"/>
</dbReference>
<keyword evidence="4" id="KW-0804">Transcription</keyword>
<dbReference type="NCBIfam" id="TIGR02937">
    <property type="entry name" value="sigma70-ECF"/>
    <property type="match status" value="1"/>
</dbReference>
<dbReference type="InterPro" id="IPR039425">
    <property type="entry name" value="RNA_pol_sigma-70-like"/>
</dbReference>
<dbReference type="InterPro" id="IPR014284">
    <property type="entry name" value="RNA_pol_sigma-70_dom"/>
</dbReference>
<dbReference type="InterPro" id="IPR013249">
    <property type="entry name" value="RNA_pol_sigma70_r4_t2"/>
</dbReference>
<evidence type="ECO:0000256" key="3">
    <source>
        <dbReference type="ARBA" id="ARBA00023082"/>
    </source>
</evidence>
<evidence type="ECO:0000256" key="2">
    <source>
        <dbReference type="ARBA" id="ARBA00023015"/>
    </source>
</evidence>
<dbReference type="Gene3D" id="1.10.1740.10">
    <property type="match status" value="1"/>
</dbReference>
<dbReference type="Pfam" id="PF04542">
    <property type="entry name" value="Sigma70_r2"/>
    <property type="match status" value="1"/>
</dbReference>
<dbReference type="InterPro" id="IPR036388">
    <property type="entry name" value="WH-like_DNA-bd_sf"/>
</dbReference>
<evidence type="ECO:0000259" key="6">
    <source>
        <dbReference type="Pfam" id="PF08281"/>
    </source>
</evidence>
<dbReference type="Proteomes" id="UP000003688">
    <property type="component" value="Unassembled WGS sequence"/>
</dbReference>
<dbReference type="AlphaFoldDB" id="B9XMD0"/>
<dbReference type="InterPro" id="IPR013325">
    <property type="entry name" value="RNA_pol_sigma_r2"/>
</dbReference>
<keyword evidence="3" id="KW-0731">Sigma factor</keyword>
<feature type="domain" description="RNA polymerase sigma factor 70 region 4 type 2" evidence="6">
    <location>
        <begin position="128"/>
        <end position="178"/>
    </location>
</feature>
<feature type="domain" description="RNA polymerase sigma-70 region 2" evidence="5">
    <location>
        <begin position="23"/>
        <end position="90"/>
    </location>
</feature>
<sequence>MESTDAELIAAVLKGDAASFEPLIKKYSPRVFATARRYARRESEIEDIVQEVWLKSFQKLSSFRGDAPFEHWLMRLTVRTCYDFLRGHKRNREMAFSELTEPEENWLDHFVAEPEKAEENAAAAKALVARVLEQLSPPARLIITLLEIEEKSVKEIAVLTGWSVPLVKVRAFRARAEMKKCLAKLVKDKYL</sequence>
<protein>
    <submittedName>
        <fullName evidence="7">RNA polymerase, sigma-24 subunit, ECF subfamily</fullName>
    </submittedName>
</protein>
<evidence type="ECO:0000256" key="4">
    <source>
        <dbReference type="ARBA" id="ARBA00023163"/>
    </source>
</evidence>
<evidence type="ECO:0000313" key="7">
    <source>
        <dbReference type="EMBL" id="EEF58972.1"/>
    </source>
</evidence>
<dbReference type="GO" id="GO:0006352">
    <property type="term" value="P:DNA-templated transcription initiation"/>
    <property type="evidence" value="ECO:0007669"/>
    <property type="project" value="InterPro"/>
</dbReference>
<evidence type="ECO:0000259" key="5">
    <source>
        <dbReference type="Pfam" id="PF04542"/>
    </source>
</evidence>
<accession>B9XMD0</accession>
<gene>
    <name evidence="7" type="ORF">Cflav_PD2021</name>
</gene>
<dbReference type="InterPro" id="IPR013324">
    <property type="entry name" value="RNA_pol_sigma_r3/r4-like"/>
</dbReference>
<name>B9XMD0_PEDPL</name>
<evidence type="ECO:0000313" key="8">
    <source>
        <dbReference type="Proteomes" id="UP000003688"/>
    </source>
</evidence>
<dbReference type="EMBL" id="ABOX02000034">
    <property type="protein sequence ID" value="EEF58972.1"/>
    <property type="molecule type" value="Genomic_DNA"/>
</dbReference>
<proteinExistence type="inferred from homology"/>
<keyword evidence="8" id="KW-1185">Reference proteome</keyword>
<dbReference type="GO" id="GO:0003677">
    <property type="term" value="F:DNA binding"/>
    <property type="evidence" value="ECO:0007669"/>
    <property type="project" value="InterPro"/>
</dbReference>